<feature type="coiled-coil region" evidence="1">
    <location>
        <begin position="500"/>
        <end position="527"/>
    </location>
</feature>
<dbReference type="Proteomes" id="UP000799438">
    <property type="component" value="Unassembled WGS sequence"/>
</dbReference>
<reference evidence="4" key="1">
    <citation type="journal article" date="2020" name="Stud. Mycol.">
        <title>101 Dothideomycetes genomes: a test case for predicting lifestyles and emergence of pathogens.</title>
        <authorList>
            <person name="Haridas S."/>
            <person name="Albert R."/>
            <person name="Binder M."/>
            <person name="Bloem J."/>
            <person name="Labutti K."/>
            <person name="Salamov A."/>
            <person name="Andreopoulos B."/>
            <person name="Baker S."/>
            <person name="Barry K."/>
            <person name="Bills G."/>
            <person name="Bluhm B."/>
            <person name="Cannon C."/>
            <person name="Castanera R."/>
            <person name="Culley D."/>
            <person name="Daum C."/>
            <person name="Ezra D."/>
            <person name="Gonzalez J."/>
            <person name="Henrissat B."/>
            <person name="Kuo A."/>
            <person name="Liang C."/>
            <person name="Lipzen A."/>
            <person name="Lutzoni F."/>
            <person name="Magnuson J."/>
            <person name="Mondo S."/>
            <person name="Nolan M."/>
            <person name="Ohm R."/>
            <person name="Pangilinan J."/>
            <person name="Park H.-J."/>
            <person name="Ramirez L."/>
            <person name="Alfaro M."/>
            <person name="Sun H."/>
            <person name="Tritt A."/>
            <person name="Yoshinaga Y."/>
            <person name="Zwiers L.-H."/>
            <person name="Turgeon B."/>
            <person name="Goodwin S."/>
            <person name="Spatafora J."/>
            <person name="Crous P."/>
            <person name="Grigoriev I."/>
        </authorList>
    </citation>
    <scope>NUCLEOTIDE SEQUENCE</scope>
    <source>
        <strain evidence="4">CBS 121167</strain>
    </source>
</reference>
<feature type="compositionally biased region" description="Acidic residues" evidence="2">
    <location>
        <begin position="245"/>
        <end position="262"/>
    </location>
</feature>
<name>A0A6A6B197_9PEZI</name>
<evidence type="ECO:0000313" key="5">
    <source>
        <dbReference type="Proteomes" id="UP000799438"/>
    </source>
</evidence>
<evidence type="ECO:0000256" key="1">
    <source>
        <dbReference type="SAM" id="Coils"/>
    </source>
</evidence>
<gene>
    <name evidence="4" type="ORF">K452DRAFT_322215</name>
    <name evidence="3" type="ORF">K452DRAFT_322629</name>
</gene>
<feature type="region of interest" description="Disordered" evidence="2">
    <location>
        <begin position="1"/>
        <end position="21"/>
    </location>
</feature>
<feature type="region of interest" description="Disordered" evidence="2">
    <location>
        <begin position="441"/>
        <end position="494"/>
    </location>
</feature>
<feature type="region of interest" description="Disordered" evidence="2">
    <location>
        <begin position="238"/>
        <end position="268"/>
    </location>
</feature>
<protein>
    <submittedName>
        <fullName evidence="4">Uncharacterized protein</fullName>
    </submittedName>
</protein>
<feature type="compositionally biased region" description="Basic and acidic residues" evidence="2">
    <location>
        <begin position="366"/>
        <end position="378"/>
    </location>
</feature>
<sequence length="545" mass="62094">MSHPGASASVEPASGPPTSPLVINLPAHATEIHPFFDLWDKDKSTLCEWRFTWEQESLDRMAKVWEDIKEAAVKEGLIDATELTTYAYGKHEEVPEQLQGYWPTQMAVQLIVWEFTVAGKQRLFAWFKCYPLRVSREWWRVRFDNFIEFEESAEGPSLLAERTMFVMRNADNEHVADFFTFDSATGTIIEAPEDDKYAAKIYLDLESRHRKRNSDFGCIRVRSDHEIIDREKRMLAMQKRRQELTDQESEDEDEFFTNDSETESSTASIDDRLKFTSSGHPILFYDSSDLSRKNHILYGSQDPSEDKDLEGFVVPDTPSTSSDESSTLSDGSSRSETEVGDSVSESKESLEASESFSGCSSEADEPMFRDPSIDRTETSSEVESTYDLFGATYELYRALLWMRCQPVKARAGEDADAKSAELEKRVLELVSRIDPSKVHNGSMPIPLLPSSEGNPELKMEELGPNNVESTREYIDHRLRSTTPEPPDVAGDSNDELRNTIKGLEATVRLQGARIVELEKENMKLRKKHMLEDETDEARRVKSRHS</sequence>
<evidence type="ECO:0000313" key="3">
    <source>
        <dbReference type="EMBL" id="KAF2136128.1"/>
    </source>
</evidence>
<feature type="compositionally biased region" description="Low complexity" evidence="2">
    <location>
        <begin position="316"/>
        <end position="334"/>
    </location>
</feature>
<organism evidence="4 5">
    <name type="scientific">Aplosporella prunicola CBS 121167</name>
    <dbReference type="NCBI Taxonomy" id="1176127"/>
    <lineage>
        <taxon>Eukaryota</taxon>
        <taxon>Fungi</taxon>
        <taxon>Dikarya</taxon>
        <taxon>Ascomycota</taxon>
        <taxon>Pezizomycotina</taxon>
        <taxon>Dothideomycetes</taxon>
        <taxon>Dothideomycetes incertae sedis</taxon>
        <taxon>Botryosphaeriales</taxon>
        <taxon>Aplosporellaceae</taxon>
        <taxon>Aplosporella</taxon>
    </lineage>
</organism>
<evidence type="ECO:0000313" key="4">
    <source>
        <dbReference type="EMBL" id="KAF2136797.1"/>
    </source>
</evidence>
<evidence type="ECO:0000256" key="2">
    <source>
        <dbReference type="SAM" id="MobiDB-lite"/>
    </source>
</evidence>
<proteinExistence type="predicted"/>
<keyword evidence="5" id="KW-1185">Reference proteome</keyword>
<dbReference type="RefSeq" id="XP_033392515.1">
    <property type="nucleotide sequence ID" value="XM_033544480.1"/>
</dbReference>
<accession>A0A6A6B197</accession>
<dbReference type="AlphaFoldDB" id="A0A6A6B197"/>
<keyword evidence="1" id="KW-0175">Coiled coil</keyword>
<feature type="compositionally biased region" description="Basic and acidic residues" evidence="2">
    <location>
        <begin position="469"/>
        <end position="478"/>
    </location>
</feature>
<dbReference type="EMBL" id="ML995533">
    <property type="protein sequence ID" value="KAF2136128.1"/>
    <property type="molecule type" value="Genomic_DNA"/>
</dbReference>
<dbReference type="GeneID" id="54301976"/>
<dbReference type="EMBL" id="ML995512">
    <property type="protein sequence ID" value="KAF2136797.1"/>
    <property type="molecule type" value="Genomic_DNA"/>
</dbReference>
<feature type="region of interest" description="Disordered" evidence="2">
    <location>
        <begin position="296"/>
        <end position="382"/>
    </location>
</feature>